<evidence type="ECO:0000256" key="1">
    <source>
        <dbReference type="SAM" id="Coils"/>
    </source>
</evidence>
<keyword evidence="1" id="KW-0175">Coiled coil</keyword>
<dbReference type="Pfam" id="PF12733">
    <property type="entry name" value="Cadherin-like"/>
    <property type="match status" value="1"/>
</dbReference>
<reference evidence="6" key="2">
    <citation type="journal article" date="2021" name="PeerJ">
        <title>Extensive microbial diversity within the chicken gut microbiome revealed by metagenomics and culture.</title>
        <authorList>
            <person name="Gilroy R."/>
            <person name="Ravi A."/>
            <person name="Getino M."/>
            <person name="Pursley I."/>
            <person name="Horton D.L."/>
            <person name="Alikhan N.F."/>
            <person name="Baker D."/>
            <person name="Gharbi K."/>
            <person name="Hall N."/>
            <person name="Watson M."/>
            <person name="Adriaenssens E.M."/>
            <person name="Foster-Nyarko E."/>
            <person name="Jarju S."/>
            <person name="Secka A."/>
            <person name="Antonio M."/>
            <person name="Oren A."/>
            <person name="Chaudhuri R.R."/>
            <person name="La Ragione R."/>
            <person name="Hildebrand F."/>
            <person name="Pallen M.J."/>
        </authorList>
    </citation>
    <scope>NUCLEOTIDE SEQUENCE</scope>
    <source>
        <strain evidence="6">ChiBcec6-7307</strain>
    </source>
</reference>
<keyword evidence="3" id="KW-0812">Transmembrane</keyword>
<dbReference type="Proteomes" id="UP000886889">
    <property type="component" value="Unassembled WGS sequence"/>
</dbReference>
<feature type="compositionally biased region" description="Polar residues" evidence="2">
    <location>
        <begin position="327"/>
        <end position="337"/>
    </location>
</feature>
<feature type="compositionally biased region" description="Acidic residues" evidence="2">
    <location>
        <begin position="137"/>
        <end position="153"/>
    </location>
</feature>
<comment type="caution">
    <text evidence="6">The sequence shown here is derived from an EMBL/GenBank/DDBJ whole genome shotgun (WGS) entry which is preliminary data.</text>
</comment>
<feature type="region of interest" description="Disordered" evidence="2">
    <location>
        <begin position="123"/>
        <end position="153"/>
    </location>
</feature>
<keyword evidence="4" id="KW-0732">Signal</keyword>
<evidence type="ECO:0000313" key="7">
    <source>
        <dbReference type="Proteomes" id="UP000886889"/>
    </source>
</evidence>
<evidence type="ECO:0000259" key="5">
    <source>
        <dbReference type="Pfam" id="PF12733"/>
    </source>
</evidence>
<organism evidence="6 7">
    <name type="scientific">Candidatus Merdiplasma excrementigallinarum</name>
    <dbReference type="NCBI Taxonomy" id="2840864"/>
    <lineage>
        <taxon>Bacteria</taxon>
        <taxon>Bacillati</taxon>
        <taxon>Bacillota</taxon>
        <taxon>Clostridia</taxon>
        <taxon>Lachnospirales</taxon>
        <taxon>Lachnospiraceae</taxon>
        <taxon>Lachnospiraceae incertae sedis</taxon>
        <taxon>Candidatus Merdiplasma</taxon>
    </lineage>
</organism>
<feature type="domain" description="Cadherin-like beta-sandwich-like" evidence="5">
    <location>
        <begin position="47"/>
        <end position="117"/>
    </location>
</feature>
<name>A0A9D1NZ27_9FIRM</name>
<feature type="compositionally biased region" description="Low complexity" evidence="2">
    <location>
        <begin position="123"/>
        <end position="136"/>
    </location>
</feature>
<feature type="transmembrane region" description="Helical" evidence="3">
    <location>
        <begin position="190"/>
        <end position="211"/>
    </location>
</feature>
<gene>
    <name evidence="6" type="ORF">IAC80_02420</name>
</gene>
<feature type="region of interest" description="Disordered" evidence="2">
    <location>
        <begin position="226"/>
        <end position="358"/>
    </location>
</feature>
<evidence type="ECO:0000256" key="4">
    <source>
        <dbReference type="SAM" id="SignalP"/>
    </source>
</evidence>
<keyword evidence="3" id="KW-1133">Transmembrane helix</keyword>
<dbReference type="InterPro" id="IPR025883">
    <property type="entry name" value="Cadherin-like_domain"/>
</dbReference>
<accession>A0A9D1NZ27</accession>
<dbReference type="AlphaFoldDB" id="A0A9D1NZ27"/>
<evidence type="ECO:0000256" key="2">
    <source>
        <dbReference type="SAM" id="MobiDB-lite"/>
    </source>
</evidence>
<evidence type="ECO:0000313" key="6">
    <source>
        <dbReference type="EMBL" id="HIV22774.1"/>
    </source>
</evidence>
<dbReference type="EMBL" id="DVOS01000028">
    <property type="protein sequence ID" value="HIV22774.1"/>
    <property type="molecule type" value="Genomic_DNA"/>
</dbReference>
<protein>
    <submittedName>
        <fullName evidence="6">Cadherin-like beta sandwich domain-containing protein</fullName>
    </submittedName>
</protein>
<reference evidence="6" key="1">
    <citation type="submission" date="2020-10" db="EMBL/GenBank/DDBJ databases">
        <authorList>
            <person name="Gilroy R."/>
        </authorList>
    </citation>
    <scope>NUCLEOTIDE SEQUENCE</scope>
    <source>
        <strain evidence="6">ChiBcec6-7307</strain>
    </source>
</reference>
<sequence>MKHLVKKIKVCLVLAAAVLALSSISAMASEDDNSLSSLGILTEGAVVTPEFSYDTWSYEVSVPAGTTELQLDPVPSSASATITDISGTVLNEDGTGYVTITVQAGNGSPFTYELHVTADGAAAAGEEVTEAATEPQTETETEPETETEVETEDPQYVRVDRNSLQEAENTITDLKDEITRYRDNMSRLTMIMYVLIGLSVILLFVVINLLLKKKDMKAELNDYRSYGYSEPDRKEQKTKKKAKKNRKDDDFFDGPEGGQGMPVGYSAGSRGAADGQIQSFYDPKAAKATGASEPVPDAQPQKSQKKPKKMPHYEKPAGQPERGGNPDKTQAPSSQEKQPARGGKGGKKGDVEINMIDL</sequence>
<feature type="compositionally biased region" description="Basic residues" evidence="2">
    <location>
        <begin position="236"/>
        <end position="245"/>
    </location>
</feature>
<proteinExistence type="predicted"/>
<feature type="chain" id="PRO_5038671808" evidence="4">
    <location>
        <begin position="29"/>
        <end position="358"/>
    </location>
</feature>
<feature type="coiled-coil region" evidence="1">
    <location>
        <begin position="157"/>
        <end position="184"/>
    </location>
</feature>
<evidence type="ECO:0000256" key="3">
    <source>
        <dbReference type="SAM" id="Phobius"/>
    </source>
</evidence>
<keyword evidence="3" id="KW-0472">Membrane</keyword>
<feature type="signal peptide" evidence="4">
    <location>
        <begin position="1"/>
        <end position="28"/>
    </location>
</feature>